<dbReference type="Gene3D" id="3.40.47.10">
    <property type="match status" value="1"/>
</dbReference>
<dbReference type="EMBL" id="JAGGMR010000001">
    <property type="protein sequence ID" value="MBP2189879.1"/>
    <property type="molecule type" value="Genomic_DNA"/>
</dbReference>
<keyword evidence="4" id="KW-0444">Lipid biosynthesis</keyword>
<evidence type="ECO:0000256" key="1">
    <source>
        <dbReference type="ARBA" id="ARBA00004796"/>
    </source>
</evidence>
<dbReference type="Pfam" id="PF02801">
    <property type="entry name" value="Ketoacyl-synt_C"/>
    <property type="match status" value="1"/>
</dbReference>
<dbReference type="InterPro" id="IPR018201">
    <property type="entry name" value="Ketoacyl_synth_AS"/>
</dbReference>
<comment type="pathway">
    <text evidence="1">Lipid metabolism; mycolic acid biosynthesis.</text>
</comment>
<dbReference type="Proteomes" id="UP001519325">
    <property type="component" value="Unassembled WGS sequence"/>
</dbReference>
<dbReference type="SUPFAM" id="SSF53901">
    <property type="entry name" value="Thiolase-like"/>
    <property type="match status" value="2"/>
</dbReference>
<evidence type="ECO:0000256" key="4">
    <source>
        <dbReference type="ARBA" id="ARBA00023160"/>
    </source>
</evidence>
<dbReference type="InterPro" id="IPR014030">
    <property type="entry name" value="Ketoacyl_synth_N"/>
</dbReference>
<comment type="caution">
    <text evidence="7">The sequence shown here is derived from an EMBL/GenBank/DDBJ whole genome shotgun (WGS) entry which is preliminary data.</text>
</comment>
<evidence type="ECO:0000256" key="3">
    <source>
        <dbReference type="ARBA" id="ARBA00022679"/>
    </source>
</evidence>
<dbReference type="PANTHER" id="PTHR11712">
    <property type="entry name" value="POLYKETIDE SYNTHASE-RELATED"/>
    <property type="match status" value="1"/>
</dbReference>
<evidence type="ECO:0000259" key="6">
    <source>
        <dbReference type="PROSITE" id="PS52004"/>
    </source>
</evidence>
<feature type="domain" description="Ketosynthase family 3 (KS3)" evidence="6">
    <location>
        <begin position="2"/>
        <end position="417"/>
    </location>
</feature>
<name>A0ABS4QFK5_9NOCA</name>
<dbReference type="PROSITE" id="PS00606">
    <property type="entry name" value="KS3_1"/>
    <property type="match status" value="1"/>
</dbReference>
<evidence type="ECO:0000256" key="5">
    <source>
        <dbReference type="RuleBase" id="RU003694"/>
    </source>
</evidence>
<organism evidence="7 8">
    <name type="scientific">Nocardia goodfellowii</name>
    <dbReference type="NCBI Taxonomy" id="882446"/>
    <lineage>
        <taxon>Bacteria</taxon>
        <taxon>Bacillati</taxon>
        <taxon>Actinomycetota</taxon>
        <taxon>Actinomycetes</taxon>
        <taxon>Mycobacteriales</taxon>
        <taxon>Nocardiaceae</taxon>
        <taxon>Nocardia</taxon>
    </lineage>
</organism>
<keyword evidence="7" id="KW-0012">Acyltransferase</keyword>
<dbReference type="EC" id="2.3.1.179" evidence="7"/>
<comment type="similarity">
    <text evidence="2 5">Belongs to the thiolase-like superfamily. Beta-ketoacyl-ACP synthases family.</text>
</comment>
<dbReference type="SMART" id="SM00825">
    <property type="entry name" value="PKS_KS"/>
    <property type="match status" value="1"/>
</dbReference>
<protein>
    <submittedName>
        <fullName evidence="7">3-oxoacyl-[acyl-carrier-protein] synthase II</fullName>
        <ecNumber evidence="7">2.3.1.179</ecNumber>
    </submittedName>
</protein>
<keyword evidence="4" id="KW-0275">Fatty acid biosynthesis</keyword>
<dbReference type="RefSeq" id="WP_209889206.1">
    <property type="nucleotide sequence ID" value="NZ_JAGGMR010000001.1"/>
</dbReference>
<accession>A0ABS4QFK5</accession>
<dbReference type="InterPro" id="IPR000794">
    <property type="entry name" value="Beta-ketoacyl_synthase"/>
</dbReference>
<dbReference type="PROSITE" id="PS52004">
    <property type="entry name" value="KS3_2"/>
    <property type="match status" value="1"/>
</dbReference>
<reference evidence="7 8" key="1">
    <citation type="submission" date="2021-03" db="EMBL/GenBank/DDBJ databases">
        <title>Sequencing the genomes of 1000 actinobacteria strains.</title>
        <authorList>
            <person name="Klenk H.-P."/>
        </authorList>
    </citation>
    <scope>NUCLEOTIDE SEQUENCE [LARGE SCALE GENOMIC DNA]</scope>
    <source>
        <strain evidence="7 8">DSM 45516</strain>
    </source>
</reference>
<keyword evidence="3 5" id="KW-0808">Transferase</keyword>
<evidence type="ECO:0000313" key="8">
    <source>
        <dbReference type="Proteomes" id="UP001519325"/>
    </source>
</evidence>
<dbReference type="InterPro" id="IPR016039">
    <property type="entry name" value="Thiolase-like"/>
</dbReference>
<gene>
    <name evidence="7" type="ORF">BJ987_002780</name>
</gene>
<dbReference type="Pfam" id="PF00109">
    <property type="entry name" value="ketoacyl-synt"/>
    <property type="match status" value="1"/>
</dbReference>
<evidence type="ECO:0000256" key="2">
    <source>
        <dbReference type="ARBA" id="ARBA00008467"/>
    </source>
</evidence>
<keyword evidence="8" id="KW-1185">Reference proteome</keyword>
<dbReference type="CDD" id="cd00834">
    <property type="entry name" value="KAS_I_II"/>
    <property type="match status" value="1"/>
</dbReference>
<evidence type="ECO:0000313" key="7">
    <source>
        <dbReference type="EMBL" id="MBP2189879.1"/>
    </source>
</evidence>
<proteinExistence type="inferred from homology"/>
<keyword evidence="4" id="KW-0443">Lipid metabolism</keyword>
<dbReference type="PANTHER" id="PTHR11712:SF336">
    <property type="entry name" value="3-OXOACYL-[ACYL-CARRIER-PROTEIN] SYNTHASE, MITOCHONDRIAL"/>
    <property type="match status" value="1"/>
</dbReference>
<dbReference type="GO" id="GO:0004315">
    <property type="term" value="F:3-oxoacyl-[acyl-carrier-protein] synthase activity"/>
    <property type="evidence" value="ECO:0007669"/>
    <property type="project" value="UniProtKB-EC"/>
</dbReference>
<dbReference type="InterPro" id="IPR020841">
    <property type="entry name" value="PKS_Beta-ketoAc_synthase_dom"/>
</dbReference>
<sequence>MNNKVVITGIGAVTPVGNTAPDTWSALAAGRSGVGRIATFDPGSFSVQIAGMVRDFAPAPELLHTQRWELLTRAGAFGVVAAAEAIADAGDPAGHHAPESRGVFVGGHVGRPEAAELAEIGLTRKRSDGAEIYRRDPDSTLRCDQGIDLAAIAEVGGCRGPISGISTACASATHAIGEAFRRIQAGEITMAIAGGQDALTTWLDVSGFSLLGALTTRYNDDPTRASKPFDANRDGFVLGEGSVLMVLEDERIARARGTRILGRVGGYAATMNAYRITDSPPDGGGSITAMANAIADAGIGPDAVDCVYAHGTSTPGNDTSETAAIKQVFGAHAHELLVTSPKSMTGHLTAGAGALNVLAALRGFAEGLVPPTINHTEPDPKLDLDYVPNQARAAELSVAVVNSFAFGGTNASLLLEAP</sequence>
<keyword evidence="4" id="KW-0276">Fatty acid metabolism</keyword>
<dbReference type="InterPro" id="IPR014031">
    <property type="entry name" value="Ketoacyl_synth_C"/>
</dbReference>